<dbReference type="Gene3D" id="1.10.10.60">
    <property type="entry name" value="Homeodomain-like"/>
    <property type="match status" value="1"/>
</dbReference>
<reference evidence="5 6" key="1">
    <citation type="submission" date="2013-08" db="EMBL/GenBank/DDBJ databases">
        <authorList>
            <person name="Durkin A.S."/>
            <person name="Haft D.R."/>
            <person name="McCorrison J."/>
            <person name="Torralba M."/>
            <person name="Gillis M."/>
            <person name="Haft D.H."/>
            <person name="Methe B."/>
            <person name="Sutton G."/>
            <person name="Nelson K.E."/>
        </authorList>
    </citation>
    <scope>NUCLEOTIDE SEQUENCE [LARGE SCALE GENOMIC DNA]</scope>
    <source>
        <strain evidence="5 6">F0067</strain>
    </source>
</reference>
<feature type="domain" description="HTH araC/xylS-type" evidence="4">
    <location>
        <begin position="190"/>
        <end position="288"/>
    </location>
</feature>
<dbReference type="Proteomes" id="UP000016648">
    <property type="component" value="Unassembled WGS sequence"/>
</dbReference>
<dbReference type="PROSITE" id="PS01124">
    <property type="entry name" value="HTH_ARAC_FAMILY_2"/>
    <property type="match status" value="1"/>
</dbReference>
<evidence type="ECO:0000259" key="4">
    <source>
        <dbReference type="PROSITE" id="PS01124"/>
    </source>
</evidence>
<dbReference type="GO" id="GO:0043565">
    <property type="term" value="F:sequence-specific DNA binding"/>
    <property type="evidence" value="ECO:0007669"/>
    <property type="project" value="InterPro"/>
</dbReference>
<keyword evidence="1" id="KW-0805">Transcription regulation</keyword>
<proteinExistence type="predicted"/>
<accession>U2QMU1</accession>
<dbReference type="SMART" id="SM00342">
    <property type="entry name" value="HTH_ARAC"/>
    <property type="match status" value="1"/>
</dbReference>
<keyword evidence="2 5" id="KW-0238">DNA-binding</keyword>
<comment type="caution">
    <text evidence="5">The sequence shown here is derived from an EMBL/GenBank/DDBJ whole genome shotgun (WGS) entry which is preliminary data.</text>
</comment>
<dbReference type="SUPFAM" id="SSF46689">
    <property type="entry name" value="Homeodomain-like"/>
    <property type="match status" value="1"/>
</dbReference>
<name>U2QMU1_9BACT</name>
<keyword evidence="3" id="KW-0804">Transcription</keyword>
<dbReference type="Pfam" id="PF12833">
    <property type="entry name" value="HTH_18"/>
    <property type="match status" value="1"/>
</dbReference>
<protein>
    <submittedName>
        <fullName evidence="5">DNA-binding helix-turn-helix protein</fullName>
    </submittedName>
</protein>
<dbReference type="AlphaFoldDB" id="U2QMU1"/>
<evidence type="ECO:0000313" key="6">
    <source>
        <dbReference type="Proteomes" id="UP000016648"/>
    </source>
</evidence>
<evidence type="ECO:0000313" key="5">
    <source>
        <dbReference type="EMBL" id="ERK40107.1"/>
    </source>
</evidence>
<organism evidence="5 6">
    <name type="scientific">Segatella baroniae F0067</name>
    <dbReference type="NCBI Taxonomy" id="1115809"/>
    <lineage>
        <taxon>Bacteria</taxon>
        <taxon>Pseudomonadati</taxon>
        <taxon>Bacteroidota</taxon>
        <taxon>Bacteroidia</taxon>
        <taxon>Bacteroidales</taxon>
        <taxon>Prevotellaceae</taxon>
        <taxon>Segatella</taxon>
    </lineage>
</organism>
<dbReference type="EMBL" id="AWEY01000008">
    <property type="protein sequence ID" value="ERK40107.1"/>
    <property type="molecule type" value="Genomic_DNA"/>
</dbReference>
<dbReference type="InterPro" id="IPR009057">
    <property type="entry name" value="Homeodomain-like_sf"/>
</dbReference>
<evidence type="ECO:0000256" key="3">
    <source>
        <dbReference type="ARBA" id="ARBA00023163"/>
    </source>
</evidence>
<dbReference type="RefSeq" id="WP_021589236.1">
    <property type="nucleotide sequence ID" value="NZ_AWEY01000008.1"/>
</dbReference>
<evidence type="ECO:0000256" key="1">
    <source>
        <dbReference type="ARBA" id="ARBA00023015"/>
    </source>
</evidence>
<dbReference type="PANTHER" id="PTHR43280">
    <property type="entry name" value="ARAC-FAMILY TRANSCRIPTIONAL REGULATOR"/>
    <property type="match status" value="1"/>
</dbReference>
<evidence type="ECO:0000256" key="2">
    <source>
        <dbReference type="ARBA" id="ARBA00023125"/>
    </source>
</evidence>
<dbReference type="GO" id="GO:0003700">
    <property type="term" value="F:DNA-binding transcription factor activity"/>
    <property type="evidence" value="ECO:0007669"/>
    <property type="project" value="InterPro"/>
</dbReference>
<dbReference type="PANTHER" id="PTHR43280:SF32">
    <property type="entry name" value="TRANSCRIPTIONAL REGULATORY PROTEIN"/>
    <property type="match status" value="1"/>
</dbReference>
<sequence>MQNQIFNLNEFSARIPEGCYYDAQVSYIKASEGNLKAFAGCSAYFNFYSIVFVEKGCLCFQANGTQVVLEAGDLFFVTPYQLVVFPERLEEMRAALILVEAHYYNTVRRVDDEIPKSIVETFRVLSLGESQRQEFVTWHHQIRHAMMKHHLYQSSMMRHLIHFGQLFLSEMMTGSRLKPHDRGHKENIFRIFIHLAYRYFKEEHQVQFYADRMNITPVYLTRAVKEVSGNTVLAYLQSMLYNEACVQLSSTSKTIGEISEDLNFSDQSAFSNFFKLRAGMSPVAYRGR</sequence>
<keyword evidence="6" id="KW-1185">Reference proteome</keyword>
<dbReference type="PATRIC" id="fig|1115809.3.peg.553"/>
<dbReference type="SUPFAM" id="SSF51215">
    <property type="entry name" value="Regulatory protein AraC"/>
    <property type="match status" value="1"/>
</dbReference>
<dbReference type="InterPro" id="IPR018060">
    <property type="entry name" value="HTH_AraC"/>
</dbReference>
<gene>
    <name evidence="5" type="ORF">HMPREF9135_0085</name>
</gene>
<dbReference type="InterPro" id="IPR037923">
    <property type="entry name" value="HTH-like"/>
</dbReference>